<keyword evidence="6" id="KW-0325">Glycoprotein</keyword>
<accession>A0ABR1B334</accession>
<keyword evidence="5" id="KW-0106">Calcium</keyword>
<feature type="signal peptide" evidence="7">
    <location>
        <begin position="1"/>
        <end position="20"/>
    </location>
</feature>
<protein>
    <recommendedName>
        <fullName evidence="8">Sulfatase N-terminal domain-containing protein</fullName>
    </recommendedName>
</protein>
<evidence type="ECO:0000256" key="4">
    <source>
        <dbReference type="ARBA" id="ARBA00022801"/>
    </source>
</evidence>
<feature type="chain" id="PRO_5045915301" description="Sulfatase N-terminal domain-containing protein" evidence="7">
    <location>
        <begin position="21"/>
        <end position="536"/>
    </location>
</feature>
<comment type="similarity">
    <text evidence="2">Belongs to the sulfatase family.</text>
</comment>
<organism evidence="9 10">
    <name type="scientific">Polyplax serrata</name>
    <name type="common">Common mouse louse</name>
    <dbReference type="NCBI Taxonomy" id="468196"/>
    <lineage>
        <taxon>Eukaryota</taxon>
        <taxon>Metazoa</taxon>
        <taxon>Ecdysozoa</taxon>
        <taxon>Arthropoda</taxon>
        <taxon>Hexapoda</taxon>
        <taxon>Insecta</taxon>
        <taxon>Pterygota</taxon>
        <taxon>Neoptera</taxon>
        <taxon>Paraneoptera</taxon>
        <taxon>Psocodea</taxon>
        <taxon>Troctomorpha</taxon>
        <taxon>Phthiraptera</taxon>
        <taxon>Anoplura</taxon>
        <taxon>Polyplacidae</taxon>
        <taxon>Polyplax</taxon>
    </lineage>
</organism>
<dbReference type="Pfam" id="PF00884">
    <property type="entry name" value="Sulfatase"/>
    <property type="match status" value="1"/>
</dbReference>
<evidence type="ECO:0000256" key="2">
    <source>
        <dbReference type="ARBA" id="ARBA00008779"/>
    </source>
</evidence>
<dbReference type="PANTHER" id="PTHR10342:SF273">
    <property type="entry name" value="RE14504P"/>
    <property type="match status" value="1"/>
</dbReference>
<dbReference type="InterPro" id="IPR047115">
    <property type="entry name" value="ARSB"/>
</dbReference>
<sequence>MNVFGILPILILITAQSVQSKSINPHIVFILADDLGWNDVGFHGSNQIPTPNIDAMAYSGIILNNYYVTPICTPSRSALLTGKYPVHTGLQHGVVHGSTPYGLSLNETLLPQFMKMGGYVTRIIGKWHLGSFKKEYTPEYRGWAVVLSIKFGAEKLFLLFLRFDSHYGYWTGHQDYFDHTAIEKNKYWGYDMRRGMDVAWSDYDSYTTDLFTKEAVKVIEEHDKTKPLFLYLAHLAVHSANFYDPLQAPFQTVSKFSYIKDKQRRLFAGMLSKLDESVGSVVTALAEANMLNNSVIIFSTDNGGPAAGFNLNAASNWPLRGANTLWEGGVRGAAFIWSPLLPSSKVSDTLIHITDWLPTLISLTDYSSGVYNKILNCEWKEILLNIDNERHVAALIHKNWKYKEGNTGIWNNWYGPSGRDMKYNWSQLFNCAATKAIQDIKPLPDKTTISAIRKKTEIRCKAPGKAEISDTYLFNLETDPCETDNLAATQPDIVQRMKIKLEMYQRTVIPPRNKPTDERSDPKNWGYVWTNWMDYI</sequence>
<gene>
    <name evidence="9" type="ORF">RUM44_004521</name>
</gene>
<dbReference type="InterPro" id="IPR000917">
    <property type="entry name" value="Sulfatase_N"/>
</dbReference>
<dbReference type="Gene3D" id="3.40.720.10">
    <property type="entry name" value="Alkaline Phosphatase, subunit A"/>
    <property type="match status" value="1"/>
</dbReference>
<evidence type="ECO:0000256" key="1">
    <source>
        <dbReference type="ARBA" id="ARBA00001913"/>
    </source>
</evidence>
<dbReference type="InterPro" id="IPR017850">
    <property type="entry name" value="Alkaline_phosphatase_core_sf"/>
</dbReference>
<dbReference type="SUPFAM" id="SSF53649">
    <property type="entry name" value="Alkaline phosphatase-like"/>
    <property type="match status" value="1"/>
</dbReference>
<evidence type="ECO:0000256" key="7">
    <source>
        <dbReference type="SAM" id="SignalP"/>
    </source>
</evidence>
<keyword evidence="7" id="KW-0732">Signal</keyword>
<keyword evidence="4" id="KW-0378">Hydrolase</keyword>
<dbReference type="PROSITE" id="PS00149">
    <property type="entry name" value="SULFATASE_2"/>
    <property type="match status" value="1"/>
</dbReference>
<evidence type="ECO:0000256" key="6">
    <source>
        <dbReference type="ARBA" id="ARBA00023180"/>
    </source>
</evidence>
<dbReference type="PROSITE" id="PS00523">
    <property type="entry name" value="SULFATASE_1"/>
    <property type="match status" value="1"/>
</dbReference>
<name>A0ABR1B334_POLSC</name>
<proteinExistence type="inferred from homology"/>
<evidence type="ECO:0000313" key="10">
    <source>
        <dbReference type="Proteomes" id="UP001359485"/>
    </source>
</evidence>
<dbReference type="Gene3D" id="3.30.1120.10">
    <property type="match status" value="1"/>
</dbReference>
<keyword evidence="3" id="KW-0479">Metal-binding</keyword>
<dbReference type="InterPro" id="IPR024607">
    <property type="entry name" value="Sulfatase_CS"/>
</dbReference>
<comment type="caution">
    <text evidence="9">The sequence shown here is derived from an EMBL/GenBank/DDBJ whole genome shotgun (WGS) entry which is preliminary data.</text>
</comment>
<comment type="cofactor">
    <cofactor evidence="1">
        <name>Ca(2+)</name>
        <dbReference type="ChEBI" id="CHEBI:29108"/>
    </cofactor>
</comment>
<reference evidence="9 10" key="1">
    <citation type="submission" date="2023-09" db="EMBL/GenBank/DDBJ databases">
        <title>Genomes of two closely related lineages of the louse Polyplax serrata with different host specificities.</title>
        <authorList>
            <person name="Martinu J."/>
            <person name="Tarabai H."/>
            <person name="Stefka J."/>
            <person name="Hypsa V."/>
        </authorList>
    </citation>
    <scope>NUCLEOTIDE SEQUENCE [LARGE SCALE GENOMIC DNA]</scope>
    <source>
        <strain evidence="9">98ZLc_SE</strain>
    </source>
</reference>
<feature type="domain" description="Sulfatase N-terminal" evidence="8">
    <location>
        <begin position="25"/>
        <end position="366"/>
    </location>
</feature>
<evidence type="ECO:0000313" key="9">
    <source>
        <dbReference type="EMBL" id="KAK6633914.1"/>
    </source>
</evidence>
<dbReference type="Proteomes" id="UP001359485">
    <property type="component" value="Unassembled WGS sequence"/>
</dbReference>
<dbReference type="EMBL" id="JAWJWF010000004">
    <property type="protein sequence ID" value="KAK6633914.1"/>
    <property type="molecule type" value="Genomic_DNA"/>
</dbReference>
<dbReference type="CDD" id="cd16029">
    <property type="entry name" value="4-S"/>
    <property type="match status" value="1"/>
</dbReference>
<evidence type="ECO:0000256" key="5">
    <source>
        <dbReference type="ARBA" id="ARBA00022837"/>
    </source>
</evidence>
<evidence type="ECO:0000259" key="8">
    <source>
        <dbReference type="Pfam" id="PF00884"/>
    </source>
</evidence>
<dbReference type="PANTHER" id="PTHR10342">
    <property type="entry name" value="ARYLSULFATASE"/>
    <property type="match status" value="1"/>
</dbReference>
<keyword evidence="10" id="KW-1185">Reference proteome</keyword>
<evidence type="ECO:0000256" key="3">
    <source>
        <dbReference type="ARBA" id="ARBA00022723"/>
    </source>
</evidence>